<organism evidence="1 2">
    <name type="scientific">Violaceomyces palustris</name>
    <dbReference type="NCBI Taxonomy" id="1673888"/>
    <lineage>
        <taxon>Eukaryota</taxon>
        <taxon>Fungi</taxon>
        <taxon>Dikarya</taxon>
        <taxon>Basidiomycota</taxon>
        <taxon>Ustilaginomycotina</taxon>
        <taxon>Ustilaginomycetes</taxon>
        <taxon>Violaceomycetales</taxon>
        <taxon>Violaceomycetaceae</taxon>
        <taxon>Violaceomyces</taxon>
    </lineage>
</organism>
<dbReference type="Proteomes" id="UP000245626">
    <property type="component" value="Unassembled WGS sequence"/>
</dbReference>
<accession>A0ACD0P3F8</accession>
<evidence type="ECO:0000313" key="1">
    <source>
        <dbReference type="EMBL" id="PWN52545.1"/>
    </source>
</evidence>
<name>A0ACD0P3F8_9BASI</name>
<sequence length="1252" mass="136139">MSFSGKRRLTDASKSPQQPRQRTRTTSSPIRQPSPTSPESHGQASAQNLSPNSHLDQDQNSSSYSEKTFQRSFKACDACRAKKIKCDLGALDAPSEPPCIRCRREGRPCLFTRSTRGRAPKSRSSRSGTGRSSVEHGTPSRSIRFEGDQALDDHEPSHRPHARSGAAQEEYAFGYPTSQSYVPHRHQHTSTDSTSPSFYPGYPSTSKIANDSTAPGASPSSQISDAGGQRPEALEQYASVGLQNSRDALRVLAGVATDTRIMERGMSQDATTSFAEGQARSQVKGSSEDDVRTLNESEVRSRNDEQSSAPDIPLSRQNSNRVSTNVATAKVTGVGSTSNRTTSDPALKGSYNWSKFEPVRLKLIKKSEAKALLDFFATHMHFFAPHCSFHLLDRSHTSMAELIGRESLLFGVILSVSSRYCLERAAPTQSGLSSIEHHIPQLSEHIPSETLRLLHQRISRWTHERISKIFFSPQTSTIGCIEALLIFGEWATLDVHDTSVSDDSSEESDEDTGNDLEMKGMKSNRVNRWAARHIRQPSGPGQTMPNSRSDFRPSEKFDDSAWMLIGTAVRLAERLDLHNEASYAGLNSSNEELKRNAERRLRVWLACVHSDCHLSVRLGRRISSPGLSGTWLELLRTRTFQHAVSITSSASAMTTKTYGEAVVSPSVDYAIDPCDNITVEQSDARRWIAYRAQAELLQIVFRTCELLYRSRAATEGLLLDDHFVAPLECIRADLDAWERWTEPRCEPLRDMTSIRLRIEYHYARLFAHGIALDAVKKRQGTTRPRQYDSSSDMSIGSGILTHSAYPFVREALAGAQSLISIMTTEVKTMRFAPARWYLLLVLAAIFCVKATAVSDAILPLTRCAQLLQQVITSLTKSAPDHVHLATRYSAYLRQLAKQLVLVDATEAKGMAGGSSFNCNDQGKNAKDDTGRAGGTRNGGVVMKSAHEIQSGSLLSGPTSISSSLPSTSRTYGSGSNAGDPSMEEPDPDPNTNKNLHANSGNILTNSTGTQGNGAVQANATSWWNTASIGSGSGVDPQAFLEWLDSYQSSLFDLSNPSASRASSAALANGNNNTSAFTGDRPFASDSNVEEAVGIGKIYQEGPASGKIANSASGSSTVREGPNGRSAALRNEQSSEPLGKPERIRDGGSGAEVSTSAGNMPPTGSNLATDIQTTHPVNPKAQNVVGEANKDEPGCVHVDLSKKQQSQQQQQQPPPQEQVLDSSLLTRIWLDDALADLGGPDCSLMDENFLFLG</sequence>
<dbReference type="EMBL" id="KZ819771">
    <property type="protein sequence ID" value="PWN52545.1"/>
    <property type="molecule type" value="Genomic_DNA"/>
</dbReference>
<gene>
    <name evidence="1" type="ORF">IE53DRAFT_409352</name>
</gene>
<proteinExistence type="predicted"/>
<evidence type="ECO:0000313" key="2">
    <source>
        <dbReference type="Proteomes" id="UP000245626"/>
    </source>
</evidence>
<protein>
    <submittedName>
        <fullName evidence="1">Uncharacterized protein</fullName>
    </submittedName>
</protein>
<reference evidence="1 2" key="1">
    <citation type="journal article" date="2018" name="Mol. Biol. Evol.">
        <title>Broad Genomic Sampling Reveals a Smut Pathogenic Ancestry of the Fungal Clade Ustilaginomycotina.</title>
        <authorList>
            <person name="Kijpornyongpan T."/>
            <person name="Mondo S.J."/>
            <person name="Barry K."/>
            <person name="Sandor L."/>
            <person name="Lee J."/>
            <person name="Lipzen A."/>
            <person name="Pangilinan J."/>
            <person name="LaButti K."/>
            <person name="Hainaut M."/>
            <person name="Henrissat B."/>
            <person name="Grigoriev I.V."/>
            <person name="Spatafora J.W."/>
            <person name="Aime M.C."/>
        </authorList>
    </citation>
    <scope>NUCLEOTIDE SEQUENCE [LARGE SCALE GENOMIC DNA]</scope>
    <source>
        <strain evidence="1 2">SA 807</strain>
    </source>
</reference>
<keyword evidence="2" id="KW-1185">Reference proteome</keyword>